<organism evidence="1 2">
    <name type="scientific">Streptomyces rubrogriseus</name>
    <dbReference type="NCBI Taxonomy" id="194673"/>
    <lineage>
        <taxon>Bacteria</taxon>
        <taxon>Bacillati</taxon>
        <taxon>Actinomycetota</taxon>
        <taxon>Actinomycetes</taxon>
        <taxon>Kitasatosporales</taxon>
        <taxon>Streptomycetaceae</taxon>
        <taxon>Streptomyces</taxon>
        <taxon>Streptomyces violaceoruber group</taxon>
    </lineage>
</organism>
<dbReference type="AlphaFoldDB" id="A0A6G3TCX6"/>
<dbReference type="RefSeq" id="WP_164274658.1">
    <property type="nucleotide sequence ID" value="NZ_JAAGMQ010000447.1"/>
</dbReference>
<protein>
    <submittedName>
        <fullName evidence="1">Uncharacterized protein</fullName>
    </submittedName>
</protein>
<name>A0A6G3TCX6_9ACTN</name>
<accession>A0A6G3TCX6</accession>
<evidence type="ECO:0000313" key="1">
    <source>
        <dbReference type="EMBL" id="NEC34550.1"/>
    </source>
</evidence>
<evidence type="ECO:0000313" key="2">
    <source>
        <dbReference type="Proteomes" id="UP000475666"/>
    </source>
</evidence>
<dbReference type="EMBL" id="JAAGMQ010000447">
    <property type="protein sequence ID" value="NEC34550.1"/>
    <property type="molecule type" value="Genomic_DNA"/>
</dbReference>
<proteinExistence type="predicted"/>
<comment type="caution">
    <text evidence="1">The sequence shown here is derived from an EMBL/GenBank/DDBJ whole genome shotgun (WGS) entry which is preliminary data.</text>
</comment>
<reference evidence="1 2" key="1">
    <citation type="submission" date="2020-01" db="EMBL/GenBank/DDBJ databases">
        <title>Insect and environment-associated Actinomycetes.</title>
        <authorList>
            <person name="Currrie C."/>
            <person name="Chevrette M."/>
            <person name="Carlson C."/>
            <person name="Stubbendieck R."/>
            <person name="Wendt-Pienkowski E."/>
        </authorList>
    </citation>
    <scope>NUCLEOTIDE SEQUENCE [LARGE SCALE GENOMIC DNA]</scope>
    <source>
        <strain evidence="1 2">SID7739</strain>
    </source>
</reference>
<gene>
    <name evidence="1" type="ORF">G3I66_15385</name>
</gene>
<dbReference type="Proteomes" id="UP000475666">
    <property type="component" value="Unassembled WGS sequence"/>
</dbReference>
<sequence>MRSAWNERPAYDRNNPNRTAPTVVNYDLDHLKVGENRVVVGRKDGYDLHDRDIAPGDGWSRALYAPECAWPRGADLCVVVEWHPDREAGSDWSARLKAVTDGLRSLDYVVEWAGQPIAPAKDLYANLLVYRMEAGKTPPRRPGDAWAHVPLPRTYAWHEVNPLHHLESWLKDTKAARNGTRVMVRDLNSALWPPEADFCALVRWQLAPDASAETVHAGVREMASVVQDLGYRLRTQERPLPSAVETVDLLVYAPHGATD</sequence>